<gene>
    <name evidence="1" type="ORF">K443DRAFT_126133</name>
</gene>
<organism evidence="1 2">
    <name type="scientific">Laccaria amethystina LaAM-08-1</name>
    <dbReference type="NCBI Taxonomy" id="1095629"/>
    <lineage>
        <taxon>Eukaryota</taxon>
        <taxon>Fungi</taxon>
        <taxon>Dikarya</taxon>
        <taxon>Basidiomycota</taxon>
        <taxon>Agaricomycotina</taxon>
        <taxon>Agaricomycetes</taxon>
        <taxon>Agaricomycetidae</taxon>
        <taxon>Agaricales</taxon>
        <taxon>Agaricineae</taxon>
        <taxon>Hydnangiaceae</taxon>
        <taxon>Laccaria</taxon>
    </lineage>
</organism>
<reference evidence="2" key="2">
    <citation type="submission" date="2015-01" db="EMBL/GenBank/DDBJ databases">
        <title>Evolutionary Origins and Diversification of the Mycorrhizal Mutualists.</title>
        <authorList>
            <consortium name="DOE Joint Genome Institute"/>
            <consortium name="Mycorrhizal Genomics Consortium"/>
            <person name="Kohler A."/>
            <person name="Kuo A."/>
            <person name="Nagy L.G."/>
            <person name="Floudas D."/>
            <person name="Copeland A."/>
            <person name="Barry K.W."/>
            <person name="Cichocki N."/>
            <person name="Veneault-Fourrey C."/>
            <person name="LaButti K."/>
            <person name="Lindquist E.A."/>
            <person name="Lipzen A."/>
            <person name="Lundell T."/>
            <person name="Morin E."/>
            <person name="Murat C."/>
            <person name="Riley R."/>
            <person name="Ohm R."/>
            <person name="Sun H."/>
            <person name="Tunlid A."/>
            <person name="Henrissat B."/>
            <person name="Grigoriev I.V."/>
            <person name="Hibbett D.S."/>
            <person name="Martin F."/>
        </authorList>
    </citation>
    <scope>NUCLEOTIDE SEQUENCE [LARGE SCALE GENOMIC DNA]</scope>
    <source>
        <strain evidence="2">LaAM-08-1</strain>
    </source>
</reference>
<evidence type="ECO:0000313" key="2">
    <source>
        <dbReference type="Proteomes" id="UP000054477"/>
    </source>
</evidence>
<proteinExistence type="predicted"/>
<name>A0A0C9WTU8_9AGAR</name>
<dbReference type="AlphaFoldDB" id="A0A0C9WTU8"/>
<accession>A0A0C9WTU8</accession>
<protein>
    <submittedName>
        <fullName evidence="1">Uncharacterized protein</fullName>
    </submittedName>
</protein>
<dbReference type="EMBL" id="KN838965">
    <property type="protein sequence ID" value="KIJ91808.1"/>
    <property type="molecule type" value="Genomic_DNA"/>
</dbReference>
<reference evidence="1 2" key="1">
    <citation type="submission" date="2014-04" db="EMBL/GenBank/DDBJ databases">
        <authorList>
            <consortium name="DOE Joint Genome Institute"/>
            <person name="Kuo A."/>
            <person name="Kohler A."/>
            <person name="Nagy L.G."/>
            <person name="Floudas D."/>
            <person name="Copeland A."/>
            <person name="Barry K.W."/>
            <person name="Cichocki N."/>
            <person name="Veneault-Fourrey C."/>
            <person name="LaButti K."/>
            <person name="Lindquist E.A."/>
            <person name="Lipzen A."/>
            <person name="Lundell T."/>
            <person name="Morin E."/>
            <person name="Murat C."/>
            <person name="Sun H."/>
            <person name="Tunlid A."/>
            <person name="Henrissat B."/>
            <person name="Grigoriev I.V."/>
            <person name="Hibbett D.S."/>
            <person name="Martin F."/>
            <person name="Nordberg H.P."/>
            <person name="Cantor M.N."/>
            <person name="Hua S.X."/>
        </authorList>
    </citation>
    <scope>NUCLEOTIDE SEQUENCE [LARGE SCALE GENOMIC DNA]</scope>
    <source>
        <strain evidence="1 2">LaAM-08-1</strain>
    </source>
</reference>
<sequence length="123" mass="13684">MTPFSVSDHELKRGSKLMRMVATKNSVPTNEHVDEFLFFKKVTANLQAVKHAKAGVTYASVVLHTSGLGKDSPHHTTTPKASDICFDRKGGGIVETFFSASELELGDRWDFVTFRLGRLEQRS</sequence>
<evidence type="ECO:0000313" key="1">
    <source>
        <dbReference type="EMBL" id="KIJ91808.1"/>
    </source>
</evidence>
<dbReference type="Proteomes" id="UP000054477">
    <property type="component" value="Unassembled WGS sequence"/>
</dbReference>
<dbReference type="HOGENOM" id="CLU_2015647_0_0_1"/>
<keyword evidence="2" id="KW-1185">Reference proteome</keyword>